<feature type="compositionally biased region" description="Gly residues" evidence="1">
    <location>
        <begin position="79"/>
        <end position="98"/>
    </location>
</feature>
<dbReference type="Proteomes" id="UP000324021">
    <property type="component" value="Unassembled WGS sequence"/>
</dbReference>
<name>A0A1H9ZNF3_9EURY</name>
<evidence type="ECO:0000313" key="2">
    <source>
        <dbReference type="EMBL" id="SDC08038.1"/>
    </source>
</evidence>
<accession>A0A1H9ZNF3</accession>
<dbReference type="RefSeq" id="WP_092929574.1">
    <property type="nucleotide sequence ID" value="NZ_FMZP01000001.1"/>
</dbReference>
<organism evidence="3 4">
    <name type="scientific">Natrinema hispanicum</name>
    <dbReference type="NCBI Taxonomy" id="392421"/>
    <lineage>
        <taxon>Archaea</taxon>
        <taxon>Methanobacteriati</taxon>
        <taxon>Methanobacteriota</taxon>
        <taxon>Stenosarchaea group</taxon>
        <taxon>Halobacteria</taxon>
        <taxon>Halobacteriales</taxon>
        <taxon>Natrialbaceae</taxon>
        <taxon>Natrinema</taxon>
    </lineage>
</organism>
<evidence type="ECO:0000313" key="3">
    <source>
        <dbReference type="EMBL" id="SES83205.1"/>
    </source>
</evidence>
<dbReference type="Pfam" id="PF19113">
    <property type="entry name" value="DUF5799"/>
    <property type="match status" value="1"/>
</dbReference>
<reference evidence="4 5" key="1">
    <citation type="submission" date="2016-10" db="EMBL/GenBank/DDBJ databases">
        <authorList>
            <person name="Varghese N."/>
            <person name="Submissions S."/>
        </authorList>
    </citation>
    <scope>NUCLEOTIDE SEQUENCE [LARGE SCALE GENOMIC DNA]</scope>
    <source>
        <strain evidence="2 5">CDM_1</strain>
        <strain evidence="4">CDM_6</strain>
    </source>
</reference>
<proteinExistence type="predicted"/>
<feature type="region of interest" description="Disordered" evidence="1">
    <location>
        <begin position="75"/>
        <end position="124"/>
    </location>
</feature>
<protein>
    <submittedName>
        <fullName evidence="3">Uncharacterized protein</fullName>
    </submittedName>
</protein>
<dbReference type="EMBL" id="FOIC01000002">
    <property type="protein sequence ID" value="SES83205.1"/>
    <property type="molecule type" value="Genomic_DNA"/>
</dbReference>
<sequence>MSDTPWTDRIVGERMAVDQTFTERIQQSQFSNQQWSLIMTATEFEIEQPDDPEQAQIVANTDKLEGILPELENIQSGMGAMGGPGADQGGSNASGGGLLDSIMGALGMGDDGSDDHREQREAAERLTQEYAAELQSHLESKGRWETVRDAAAADQ</sequence>
<keyword evidence="4" id="KW-1185">Reference proteome</keyword>
<evidence type="ECO:0000313" key="4">
    <source>
        <dbReference type="Proteomes" id="UP000199320"/>
    </source>
</evidence>
<reference evidence="3" key="2">
    <citation type="submission" date="2016-10" db="EMBL/GenBank/DDBJ databases">
        <authorList>
            <person name="de Groot N.N."/>
        </authorList>
    </citation>
    <scope>NUCLEOTIDE SEQUENCE [LARGE SCALE GENOMIC DNA]</scope>
    <source>
        <strain evidence="3">CDM_6</strain>
    </source>
</reference>
<evidence type="ECO:0000313" key="5">
    <source>
        <dbReference type="Proteomes" id="UP000324021"/>
    </source>
</evidence>
<dbReference type="Proteomes" id="UP000199320">
    <property type="component" value="Unassembled WGS sequence"/>
</dbReference>
<feature type="compositionally biased region" description="Basic and acidic residues" evidence="1">
    <location>
        <begin position="114"/>
        <end position="124"/>
    </location>
</feature>
<dbReference type="AlphaFoldDB" id="A0A1H9ZNF3"/>
<dbReference type="OrthoDB" id="204348at2157"/>
<dbReference type="EMBL" id="FMZP01000001">
    <property type="protein sequence ID" value="SDC08038.1"/>
    <property type="molecule type" value="Genomic_DNA"/>
</dbReference>
<evidence type="ECO:0000256" key="1">
    <source>
        <dbReference type="SAM" id="MobiDB-lite"/>
    </source>
</evidence>
<gene>
    <name evidence="3" type="ORF">SAMN04488694_10253</name>
    <name evidence="2" type="ORF">SAMN05192552_1001320</name>
</gene>
<dbReference type="InterPro" id="IPR043821">
    <property type="entry name" value="DUF5799"/>
</dbReference>